<sequence length="128" mass="13770">MVVMIRQCFSTRVNPCPSIGRAACHPGHSRRAKPPRDAHYRATSTTSSVDGLRLRSSSLVPFTDYAIIITIITIVIIITTITITIIITIITIITITIITTIIAITIIAGLGAAFVRPLMTAAGTEPKK</sequence>
<reference evidence="3 4" key="2">
    <citation type="journal article" date="2021" name="Curr. Genet.">
        <title>Genetic response to nitrogen starvation in the aggressive Eucalyptus foliar pathogen Teratosphaeria destructans.</title>
        <authorList>
            <person name="Havenga M."/>
            <person name="Wingfield B.D."/>
            <person name="Wingfield M.J."/>
            <person name="Dreyer L.L."/>
            <person name="Roets F."/>
            <person name="Aylward J."/>
        </authorList>
    </citation>
    <scope>NUCLEOTIDE SEQUENCE [LARGE SCALE GENOMIC DNA]</scope>
    <source>
        <strain evidence="3">CMW44962</strain>
    </source>
</reference>
<keyword evidence="4" id="KW-1185">Reference proteome</keyword>
<feature type="region of interest" description="Disordered" evidence="1">
    <location>
        <begin position="25"/>
        <end position="44"/>
    </location>
</feature>
<accession>A0A9W7W5K2</accession>
<evidence type="ECO:0000256" key="1">
    <source>
        <dbReference type="SAM" id="MobiDB-lite"/>
    </source>
</evidence>
<keyword evidence="2" id="KW-1133">Transmembrane helix</keyword>
<feature type="transmembrane region" description="Helical" evidence="2">
    <location>
        <begin position="65"/>
        <end position="87"/>
    </location>
</feature>
<reference evidence="3 4" key="1">
    <citation type="journal article" date="2018" name="IMA Fungus">
        <title>IMA Genome-F 10: Nine draft genome sequences of Claviceps purpurea s.lat., including C. arundinis, C. humidiphila, and C. cf. spartinae, pseudomolecules for the pitch canker pathogen Fusarium circinatum, draft genome of Davidsoniella eucalypti, Grosmannia galeiformis, Quambalaria eucalypti, and Teratosphaeria destructans.</title>
        <authorList>
            <person name="Wingfield B.D."/>
            <person name="Liu M."/>
            <person name="Nguyen H.D."/>
            <person name="Lane F.A."/>
            <person name="Morgan S.W."/>
            <person name="De Vos L."/>
            <person name="Wilken P.M."/>
            <person name="Duong T.A."/>
            <person name="Aylward J."/>
            <person name="Coetzee M.P."/>
            <person name="Dadej K."/>
            <person name="De Beer Z.W."/>
            <person name="Findlay W."/>
            <person name="Havenga M."/>
            <person name="Kolarik M."/>
            <person name="Menzies J.G."/>
            <person name="Naidoo K."/>
            <person name="Pochopski O."/>
            <person name="Shoukouhi P."/>
            <person name="Santana Q.C."/>
            <person name="Seifert K.A."/>
            <person name="Soal N."/>
            <person name="Steenkamp E.T."/>
            <person name="Tatham C.T."/>
            <person name="van der Nest M.A."/>
            <person name="Wingfield M.J."/>
        </authorList>
    </citation>
    <scope>NUCLEOTIDE SEQUENCE [LARGE SCALE GENOMIC DNA]</scope>
    <source>
        <strain evidence="3">CMW44962</strain>
    </source>
</reference>
<gene>
    <name evidence="3" type="ORF">Tdes44962_MAKER07976</name>
</gene>
<evidence type="ECO:0000313" key="3">
    <source>
        <dbReference type="EMBL" id="KAH9840381.1"/>
    </source>
</evidence>
<evidence type="ECO:0000313" key="4">
    <source>
        <dbReference type="Proteomes" id="UP001138500"/>
    </source>
</evidence>
<protein>
    <submittedName>
        <fullName evidence="3">Uncharacterized protein</fullName>
    </submittedName>
</protein>
<dbReference type="Proteomes" id="UP001138500">
    <property type="component" value="Unassembled WGS sequence"/>
</dbReference>
<proteinExistence type="predicted"/>
<evidence type="ECO:0000256" key="2">
    <source>
        <dbReference type="SAM" id="Phobius"/>
    </source>
</evidence>
<name>A0A9W7W5K2_9PEZI</name>
<organism evidence="3 4">
    <name type="scientific">Teratosphaeria destructans</name>
    <dbReference type="NCBI Taxonomy" id="418781"/>
    <lineage>
        <taxon>Eukaryota</taxon>
        <taxon>Fungi</taxon>
        <taxon>Dikarya</taxon>
        <taxon>Ascomycota</taxon>
        <taxon>Pezizomycotina</taxon>
        <taxon>Dothideomycetes</taxon>
        <taxon>Dothideomycetidae</taxon>
        <taxon>Mycosphaerellales</taxon>
        <taxon>Teratosphaeriaceae</taxon>
        <taxon>Teratosphaeria</taxon>
    </lineage>
</organism>
<comment type="caution">
    <text evidence="3">The sequence shown here is derived from an EMBL/GenBank/DDBJ whole genome shotgun (WGS) entry which is preliminary data.</text>
</comment>
<dbReference type="EMBL" id="RIBY02000580">
    <property type="protein sequence ID" value="KAH9840381.1"/>
    <property type="molecule type" value="Genomic_DNA"/>
</dbReference>
<keyword evidence="2" id="KW-0812">Transmembrane</keyword>
<keyword evidence="2" id="KW-0472">Membrane</keyword>
<feature type="transmembrane region" description="Helical" evidence="2">
    <location>
        <begin position="93"/>
        <end position="115"/>
    </location>
</feature>
<dbReference type="AlphaFoldDB" id="A0A9W7W5K2"/>